<accession>A0A7H1NQZ9</accession>
<comment type="similarity">
    <text evidence="1">Belongs to the ABC-2 integral membrane protein family.</text>
</comment>
<dbReference type="PANTHER" id="PTHR30413">
    <property type="entry name" value="INNER MEMBRANE TRANSPORT PERMEASE"/>
    <property type="match status" value="1"/>
</dbReference>
<proteinExistence type="inferred from homology"/>
<evidence type="ECO:0000313" key="4">
    <source>
        <dbReference type="EMBL" id="QNT78209.1"/>
    </source>
</evidence>
<feature type="transmembrane region" description="Helical" evidence="3">
    <location>
        <begin position="80"/>
        <end position="102"/>
    </location>
</feature>
<keyword evidence="3" id="KW-0472">Membrane</keyword>
<keyword evidence="2" id="KW-0813">Transport</keyword>
<evidence type="ECO:0000256" key="3">
    <source>
        <dbReference type="SAM" id="Phobius"/>
    </source>
</evidence>
<dbReference type="EMBL" id="CP060244">
    <property type="protein sequence ID" value="QNT78209.1"/>
    <property type="molecule type" value="Genomic_DNA"/>
</dbReference>
<reference evidence="4 5" key="1">
    <citation type="submission" date="2020-08" db="EMBL/GenBank/DDBJ databases">
        <title>Complete genome sequence of Entomobacter blattae G55GP.</title>
        <authorList>
            <person name="Poehlein A."/>
            <person name="Guzman J."/>
            <person name="Daniel R."/>
            <person name="Vilcinskas A."/>
        </authorList>
    </citation>
    <scope>NUCLEOTIDE SEQUENCE [LARGE SCALE GENOMIC DNA]</scope>
    <source>
        <strain evidence="4 5">G55GP</strain>
    </source>
</reference>
<evidence type="ECO:0000313" key="5">
    <source>
        <dbReference type="Proteomes" id="UP000516349"/>
    </source>
</evidence>
<evidence type="ECO:0008006" key="6">
    <source>
        <dbReference type="Google" id="ProtNLM"/>
    </source>
</evidence>
<dbReference type="RefSeq" id="WP_203414552.1">
    <property type="nucleotide sequence ID" value="NZ_CP060244.1"/>
</dbReference>
<keyword evidence="3" id="KW-0812">Transmembrane</keyword>
<evidence type="ECO:0000256" key="2">
    <source>
        <dbReference type="ARBA" id="ARBA00022448"/>
    </source>
</evidence>
<evidence type="ECO:0000256" key="1">
    <source>
        <dbReference type="ARBA" id="ARBA00007783"/>
    </source>
</evidence>
<name>A0A7H1NQZ9_9PROT</name>
<dbReference type="GO" id="GO:0015920">
    <property type="term" value="P:lipopolysaccharide transport"/>
    <property type="evidence" value="ECO:0007669"/>
    <property type="project" value="TreeGrafter"/>
</dbReference>
<dbReference type="PANTHER" id="PTHR30413:SF10">
    <property type="entry name" value="CAPSULE POLYSACCHARIDE EXPORT INNER-MEMBRANE PROTEIN CTRC"/>
    <property type="match status" value="1"/>
</dbReference>
<protein>
    <recommendedName>
        <fullName evidence="6">ABC-2 type transporter domain-containing protein</fullName>
    </recommendedName>
</protein>
<feature type="transmembrane region" description="Helical" evidence="3">
    <location>
        <begin position="30"/>
        <end position="45"/>
    </location>
</feature>
<keyword evidence="5" id="KW-1185">Reference proteome</keyword>
<keyword evidence="3" id="KW-1133">Transmembrane helix</keyword>
<dbReference type="AlphaFoldDB" id="A0A7H1NQZ9"/>
<gene>
    <name evidence="4" type="ORF">JGUZn3_09780</name>
</gene>
<organism evidence="4 5">
    <name type="scientific">Entomobacter blattae</name>
    <dbReference type="NCBI Taxonomy" id="2762277"/>
    <lineage>
        <taxon>Bacteria</taxon>
        <taxon>Pseudomonadati</taxon>
        <taxon>Pseudomonadota</taxon>
        <taxon>Alphaproteobacteria</taxon>
        <taxon>Acetobacterales</taxon>
        <taxon>Acetobacteraceae</taxon>
        <taxon>Entomobacter</taxon>
    </lineage>
</organism>
<dbReference type="Proteomes" id="UP000516349">
    <property type="component" value="Chromosome"/>
</dbReference>
<sequence length="143" mass="16400">MQASFSVDAFFLCLFLGTLGARYRDVSPMIASILPILFFMTPMIWKPDLIYLGRQYMLLNPFFPLIEIMRAPLMGEIPRLSIWVFAIGYSVIIWLAGFFVLTKVRARPVSLRAAFRISEERGALTGQVEHPLQRNKPFLESLL</sequence>
<dbReference type="KEGG" id="ebla:JGUZn3_09780"/>